<reference evidence="2" key="3">
    <citation type="submission" date="2025-08" db="UniProtKB">
        <authorList>
            <consortium name="RefSeq"/>
        </authorList>
    </citation>
    <scope>IDENTIFICATION</scope>
    <source>
        <strain evidence="2">NI907</strain>
    </source>
</reference>
<evidence type="ECO:0000313" key="1">
    <source>
        <dbReference type="Proteomes" id="UP000515153"/>
    </source>
</evidence>
<dbReference type="AlphaFoldDB" id="A0A6P8B328"/>
<feature type="non-terminal residue" evidence="2">
    <location>
        <position position="39"/>
    </location>
</feature>
<keyword evidence="1" id="KW-1185">Reference proteome</keyword>
<name>A0A6P8B328_PYRGI</name>
<gene>
    <name evidence="2" type="ORF">PgNI_07249</name>
</gene>
<accession>A0A6P8B328</accession>
<reference evidence="2" key="2">
    <citation type="submission" date="2019-10" db="EMBL/GenBank/DDBJ databases">
        <authorList>
            <consortium name="NCBI Genome Project"/>
        </authorList>
    </citation>
    <scope>NUCLEOTIDE SEQUENCE</scope>
    <source>
        <strain evidence="2">NI907</strain>
    </source>
</reference>
<protein>
    <submittedName>
        <fullName evidence="2">Uncharacterized protein</fullName>
    </submittedName>
</protein>
<dbReference type="Proteomes" id="UP000515153">
    <property type="component" value="Unplaced"/>
</dbReference>
<evidence type="ECO:0000313" key="2">
    <source>
        <dbReference type="RefSeq" id="XP_030981429.1"/>
    </source>
</evidence>
<proteinExistence type="predicted"/>
<reference evidence="2" key="1">
    <citation type="journal article" date="2019" name="Mol. Biol. Evol.">
        <title>Blast fungal genomes show frequent chromosomal changes, gene gains and losses, and effector gene turnover.</title>
        <authorList>
            <person name="Gomez Luciano L.B."/>
            <person name="Jason Tsai I."/>
            <person name="Chuma I."/>
            <person name="Tosa Y."/>
            <person name="Chen Y.H."/>
            <person name="Li J.Y."/>
            <person name="Li M.Y."/>
            <person name="Jade Lu M.Y."/>
            <person name="Nakayashiki H."/>
            <person name="Li W.H."/>
        </authorList>
    </citation>
    <scope>NUCLEOTIDE SEQUENCE</scope>
    <source>
        <strain evidence="2">NI907</strain>
    </source>
</reference>
<organism evidence="1 2">
    <name type="scientific">Pyricularia grisea</name>
    <name type="common">Crabgrass-specific blast fungus</name>
    <name type="synonym">Magnaporthe grisea</name>
    <dbReference type="NCBI Taxonomy" id="148305"/>
    <lineage>
        <taxon>Eukaryota</taxon>
        <taxon>Fungi</taxon>
        <taxon>Dikarya</taxon>
        <taxon>Ascomycota</taxon>
        <taxon>Pezizomycotina</taxon>
        <taxon>Sordariomycetes</taxon>
        <taxon>Sordariomycetidae</taxon>
        <taxon>Magnaporthales</taxon>
        <taxon>Pyriculariaceae</taxon>
        <taxon>Pyricularia</taxon>
    </lineage>
</organism>
<dbReference type="KEGG" id="pgri:PgNI_07249"/>
<dbReference type="GeneID" id="41962173"/>
<dbReference type="RefSeq" id="XP_030981429.1">
    <property type="nucleotide sequence ID" value="XM_031127264.1"/>
</dbReference>
<sequence length="39" mass="4234">MVASMRPLAFPTNKLDFPKPLIAPGSIHKSLDRELSGTP</sequence>